<keyword evidence="1" id="KW-0732">Signal</keyword>
<name>A0ABW5D2C3_9BACT</name>
<dbReference type="EMBL" id="JBHUIT010000001">
    <property type="protein sequence ID" value="MFD2255202.1"/>
    <property type="molecule type" value="Genomic_DNA"/>
</dbReference>
<evidence type="ECO:0000256" key="1">
    <source>
        <dbReference type="SAM" id="SignalP"/>
    </source>
</evidence>
<evidence type="ECO:0000313" key="3">
    <source>
        <dbReference type="Proteomes" id="UP001597375"/>
    </source>
</evidence>
<protein>
    <submittedName>
        <fullName evidence="2">Uncharacterized protein</fullName>
    </submittedName>
</protein>
<keyword evidence="3" id="KW-1185">Reference proteome</keyword>
<dbReference type="Proteomes" id="UP001597375">
    <property type="component" value="Unassembled WGS sequence"/>
</dbReference>
<reference evidence="3" key="1">
    <citation type="journal article" date="2019" name="Int. J. Syst. Evol. Microbiol.">
        <title>The Global Catalogue of Microorganisms (GCM) 10K type strain sequencing project: providing services to taxonomists for standard genome sequencing and annotation.</title>
        <authorList>
            <consortium name="The Broad Institute Genomics Platform"/>
            <consortium name="The Broad Institute Genome Sequencing Center for Infectious Disease"/>
            <person name="Wu L."/>
            <person name="Ma J."/>
        </authorList>
    </citation>
    <scope>NUCLEOTIDE SEQUENCE [LARGE SCALE GENOMIC DNA]</scope>
    <source>
        <strain evidence="3">CGMCC 4.7106</strain>
    </source>
</reference>
<accession>A0ABW5D2C3</accession>
<feature type="chain" id="PRO_5046361971" evidence="1">
    <location>
        <begin position="29"/>
        <end position="168"/>
    </location>
</feature>
<feature type="signal peptide" evidence="1">
    <location>
        <begin position="1"/>
        <end position="28"/>
    </location>
</feature>
<gene>
    <name evidence="2" type="ORF">ACFSSA_00810</name>
</gene>
<proteinExistence type="predicted"/>
<organism evidence="2 3">
    <name type="scientific">Luteolibacter algae</name>
    <dbReference type="NCBI Taxonomy" id="454151"/>
    <lineage>
        <taxon>Bacteria</taxon>
        <taxon>Pseudomonadati</taxon>
        <taxon>Verrucomicrobiota</taxon>
        <taxon>Verrucomicrobiia</taxon>
        <taxon>Verrucomicrobiales</taxon>
        <taxon>Verrucomicrobiaceae</taxon>
        <taxon>Luteolibacter</taxon>
    </lineage>
</organism>
<dbReference type="RefSeq" id="WP_386817864.1">
    <property type="nucleotide sequence ID" value="NZ_JBHUIT010000001.1"/>
</dbReference>
<comment type="caution">
    <text evidence="2">The sequence shown here is derived from an EMBL/GenBank/DDBJ whole genome shotgun (WGS) entry which is preliminary data.</text>
</comment>
<evidence type="ECO:0000313" key="2">
    <source>
        <dbReference type="EMBL" id="MFD2255202.1"/>
    </source>
</evidence>
<sequence length="168" mass="19102">MNLRFPRNFWLWICVVMGLMTADLPAQKDPGREAVGSLEVTVYYATNGDPGAAGTRAQEISEKTADRLRSESRLDFTHYRVLGAETQPILRTYENWAQPLKPSDEILVRFETRTQPKDDEYILDLELWVSRKKILKTDAKLRPGQPLYVLGPEWRGGCLIIAVALAPQ</sequence>